<dbReference type="SUPFAM" id="SSF53955">
    <property type="entry name" value="Lysozyme-like"/>
    <property type="match status" value="1"/>
</dbReference>
<dbReference type="Gene3D" id="1.10.530.10">
    <property type="match status" value="1"/>
</dbReference>
<dbReference type="Gene3D" id="2.20.230.10">
    <property type="entry name" value="Resuscitation-promoting factor rpfb"/>
    <property type="match status" value="1"/>
</dbReference>
<keyword evidence="1" id="KW-0732">Signal</keyword>
<proteinExistence type="predicted"/>
<evidence type="ECO:0000313" key="5">
    <source>
        <dbReference type="Proteomes" id="UP000258379"/>
    </source>
</evidence>
<dbReference type="InterPro" id="IPR011098">
    <property type="entry name" value="G5_dom"/>
</dbReference>
<protein>
    <recommendedName>
        <fullName evidence="3">G5 domain-containing protein</fullName>
    </recommendedName>
</protein>
<comment type="caution">
    <text evidence="4">The sequence shown here is derived from an EMBL/GenBank/DDBJ whole genome shotgun (WGS) entry which is preliminary data.</text>
</comment>
<dbReference type="SMART" id="SM01208">
    <property type="entry name" value="G5"/>
    <property type="match status" value="1"/>
</dbReference>
<evidence type="ECO:0000256" key="1">
    <source>
        <dbReference type="ARBA" id="ARBA00022729"/>
    </source>
</evidence>
<evidence type="ECO:0000259" key="3">
    <source>
        <dbReference type="PROSITE" id="PS51109"/>
    </source>
</evidence>
<dbReference type="PROSITE" id="PS51109">
    <property type="entry name" value="G5"/>
    <property type="match status" value="1"/>
</dbReference>
<feature type="domain" description="G5" evidence="3">
    <location>
        <begin position="139"/>
        <end position="219"/>
    </location>
</feature>
<accession>A0A3E2CDH9</accession>
<dbReference type="RefSeq" id="WP_116439961.1">
    <property type="nucleotide sequence ID" value="NZ_JBLLPI010000001.1"/>
</dbReference>
<dbReference type="EMBL" id="NNRU01000002">
    <property type="protein sequence ID" value="RFT29756.1"/>
    <property type="molecule type" value="Genomic_DNA"/>
</dbReference>
<dbReference type="Proteomes" id="UP000258379">
    <property type="component" value="Unassembled WGS sequence"/>
</dbReference>
<keyword evidence="2" id="KW-1133">Transmembrane helix</keyword>
<keyword evidence="2" id="KW-0812">Transmembrane</keyword>
<feature type="transmembrane region" description="Helical" evidence="2">
    <location>
        <begin position="20"/>
        <end position="38"/>
    </location>
</feature>
<sequence>MTSHRRKTVTLTSLSVRQWARIVAIFVGFVSVVTLGIASRNFYSASKNHSAKPYITAYSATDSANQVSRGTYRNSLKSVKKGATSYITVNINGSHRTVLGTDFTNVKSVLEAGDITLGPNDVVEPALDSKVTESTVINIKRAGAKLETSDEPIAFNTVKKETAALPKGTEKVKDQGALGVMETSKIVTRAGDKVVSSNVFVSFVKQAPKDKVILVGTGGASVDSDFASSIGTTVPAGEMQEWAHSWLLSNGYSEADFTATVFIISHESGWRVNAMNPSGAYGLPQALPGRKMSSMGADWATNYQTQLRWFWNYCNGRYGSIQGAYRHWLSHRSY</sequence>
<dbReference type="InterPro" id="IPR007137">
    <property type="entry name" value="DUF348"/>
</dbReference>
<dbReference type="AlphaFoldDB" id="A0A3E2CDH9"/>
<evidence type="ECO:0000256" key="2">
    <source>
        <dbReference type="SAM" id="Phobius"/>
    </source>
</evidence>
<dbReference type="InterPro" id="IPR023346">
    <property type="entry name" value="Lysozyme-like_dom_sf"/>
</dbReference>
<gene>
    <name evidence="4" type="ORF">CG405_03310</name>
</gene>
<organism evidence="4 5">
    <name type="scientific">Gardnerella vaginalis</name>
    <dbReference type="NCBI Taxonomy" id="2702"/>
    <lineage>
        <taxon>Bacteria</taxon>
        <taxon>Bacillati</taxon>
        <taxon>Actinomycetota</taxon>
        <taxon>Actinomycetes</taxon>
        <taxon>Bifidobacteriales</taxon>
        <taxon>Bifidobacteriaceae</taxon>
        <taxon>Gardnerella</taxon>
    </lineage>
</organism>
<dbReference type="Pfam" id="PF07501">
    <property type="entry name" value="G5"/>
    <property type="match status" value="1"/>
</dbReference>
<evidence type="ECO:0000313" key="4">
    <source>
        <dbReference type="EMBL" id="RFT29756.1"/>
    </source>
</evidence>
<name>A0A3E2CDH9_GARVA</name>
<keyword evidence="2" id="KW-0472">Membrane</keyword>
<reference evidence="4 5" key="1">
    <citation type="submission" date="2017-07" db="EMBL/GenBank/DDBJ databases">
        <title>A comparative genomics approach to explaining the enigmatic role of Gardnerella vaginalis in the vaginal microbiome.</title>
        <authorList>
            <person name="Vancuren S.J."/>
            <person name="Hill J.E."/>
        </authorList>
    </citation>
    <scope>NUCLEOTIDE SEQUENCE [LARGE SCALE GENOMIC DNA]</scope>
    <source>
        <strain evidence="4 5">WP023</strain>
    </source>
</reference>
<dbReference type="Pfam" id="PF03990">
    <property type="entry name" value="DUF348"/>
    <property type="match status" value="1"/>
</dbReference>